<evidence type="ECO:0000313" key="2">
    <source>
        <dbReference type="Proteomes" id="UP000001235"/>
    </source>
</evidence>
<protein>
    <recommendedName>
        <fullName evidence="3">Nucleotidyl transferase AbiEii/AbiGii toxin family protein</fullName>
    </recommendedName>
</protein>
<dbReference type="InterPro" id="IPR014942">
    <property type="entry name" value="AbiEii"/>
</dbReference>
<dbReference type="EMBL" id="CP002159">
    <property type="protein sequence ID" value="ADL54918.1"/>
    <property type="molecule type" value="Genomic_DNA"/>
</dbReference>
<accession>D9SEE2</accession>
<dbReference type="RefSeq" id="WP_013292859.1">
    <property type="nucleotide sequence ID" value="NC_014394.1"/>
</dbReference>
<organism evidence="1 2">
    <name type="scientific">Gallionella capsiferriformans (strain ES-2)</name>
    <name type="common">Gallionella ferruginea capsiferriformans (strain ES-2)</name>
    <dbReference type="NCBI Taxonomy" id="395494"/>
    <lineage>
        <taxon>Bacteria</taxon>
        <taxon>Pseudomonadati</taxon>
        <taxon>Pseudomonadota</taxon>
        <taxon>Betaproteobacteria</taxon>
        <taxon>Nitrosomonadales</taxon>
        <taxon>Gallionellaceae</taxon>
        <taxon>Gallionella</taxon>
    </lineage>
</organism>
<dbReference type="KEGG" id="gca:Galf_0886"/>
<dbReference type="STRING" id="395494.Galf_0886"/>
<dbReference type="Proteomes" id="UP000001235">
    <property type="component" value="Chromosome"/>
</dbReference>
<dbReference type="AlphaFoldDB" id="D9SEE2"/>
<name>D9SEE2_GALCS</name>
<dbReference type="OrthoDB" id="9780929at2"/>
<reference evidence="1 2" key="1">
    <citation type="submission" date="2010-08" db="EMBL/GenBank/DDBJ databases">
        <title>Complete sequence of Gallionella capsiferriformans ES-2.</title>
        <authorList>
            <consortium name="US DOE Joint Genome Institute"/>
            <person name="Lucas S."/>
            <person name="Copeland A."/>
            <person name="Lapidus A."/>
            <person name="Cheng J.-F."/>
            <person name="Bruce D."/>
            <person name="Goodwin L."/>
            <person name="Pitluck S."/>
            <person name="Chertkov O."/>
            <person name="Davenport K.W."/>
            <person name="Detter J.C."/>
            <person name="Han C."/>
            <person name="Tapia R."/>
            <person name="Land M."/>
            <person name="Hauser L."/>
            <person name="Chang Y.-J."/>
            <person name="Jeffries C."/>
            <person name="Kyrpides N."/>
            <person name="Ivanova N."/>
            <person name="Mikhailova N."/>
            <person name="Shelobolina E.S."/>
            <person name="Picardal F."/>
            <person name="Roden E."/>
            <person name="Emerson D."/>
            <person name="Woyke T."/>
        </authorList>
    </citation>
    <scope>NUCLEOTIDE SEQUENCE [LARGE SCALE GENOMIC DNA]</scope>
    <source>
        <strain evidence="1 2">ES-2</strain>
    </source>
</reference>
<dbReference type="HOGENOM" id="CLU_066201_0_0_4"/>
<sequence length="317" mass="36114">MSGTNIFLHRHKDFPTLIAQLARSLQISPYLVEKDYWLMHSLWALQQQGWKFELKGGTSLSKAYGIIDRFSEDIDIRFEPLGELDLKTGKNHDKPAHIAARKDFFDSLAKQIAIPDLIEVKRDADYDDDKFRNGGIILDYPSVIDQLSGVKEGILLEVGFDVTAPNAPRTISSWALDAALKAKVDVIDNRAVDVACYSPAYTFVEKLQTVSTKFRKQQEASTFPKNFLRHYYDIYRLLGIAEVLAFIGTPEYITHKQARFPKADNQHIASNEAFLLSDPKVRSLYDAKYRETAALYYTGQIPFGDILARIHQHIEQL</sequence>
<dbReference type="eggNOG" id="COG2253">
    <property type="taxonomic scope" value="Bacteria"/>
</dbReference>
<evidence type="ECO:0000313" key="1">
    <source>
        <dbReference type="EMBL" id="ADL54918.1"/>
    </source>
</evidence>
<evidence type="ECO:0008006" key="3">
    <source>
        <dbReference type="Google" id="ProtNLM"/>
    </source>
</evidence>
<dbReference type="Pfam" id="PF08843">
    <property type="entry name" value="AbiEii"/>
    <property type="match status" value="1"/>
</dbReference>
<gene>
    <name evidence="1" type="ordered locus">Galf_0886</name>
</gene>
<dbReference type="Gene3D" id="3.10.450.620">
    <property type="entry name" value="JHP933, nucleotidyltransferase-like core domain"/>
    <property type="match status" value="1"/>
</dbReference>
<proteinExistence type="predicted"/>
<keyword evidence="2" id="KW-1185">Reference proteome</keyword>